<evidence type="ECO:0000313" key="9">
    <source>
        <dbReference type="RefSeq" id="XP_014665481.1"/>
    </source>
</evidence>
<dbReference type="GeneID" id="106807600"/>
<comment type="similarity">
    <text evidence="1">Belongs to the aldolase class II family. Adducin subfamily.</text>
</comment>
<keyword evidence="6" id="KW-0456">Lyase</keyword>
<reference evidence="9" key="1">
    <citation type="submission" date="2025-08" db="UniProtKB">
        <authorList>
            <consortium name="RefSeq"/>
        </authorList>
    </citation>
    <scope>IDENTIFICATION</scope>
</reference>
<evidence type="ECO:0000256" key="1">
    <source>
        <dbReference type="ARBA" id="ARBA00006274"/>
    </source>
</evidence>
<dbReference type="RefSeq" id="XP_014665481.1">
    <property type="nucleotide sequence ID" value="XM_014809995.1"/>
</dbReference>
<keyword evidence="8" id="KW-1185">Reference proteome</keyword>
<dbReference type="InterPro" id="IPR036409">
    <property type="entry name" value="Aldolase_II/adducin_N_sf"/>
</dbReference>
<evidence type="ECO:0000313" key="8">
    <source>
        <dbReference type="Proteomes" id="UP000695022"/>
    </source>
</evidence>
<dbReference type="SMART" id="SM01007">
    <property type="entry name" value="Aldolase_II"/>
    <property type="match status" value="1"/>
</dbReference>
<name>A0ABM1DZW0_PRICU</name>
<evidence type="ECO:0000256" key="4">
    <source>
        <dbReference type="ARBA" id="ARBA00022833"/>
    </source>
</evidence>
<dbReference type="InterPro" id="IPR001303">
    <property type="entry name" value="Aldolase_II/adducin_N"/>
</dbReference>
<dbReference type="Pfam" id="PF00596">
    <property type="entry name" value="Aldolase_II"/>
    <property type="match status" value="1"/>
</dbReference>
<keyword evidence="3" id="KW-0479">Metal-binding</keyword>
<keyword evidence="4" id="KW-0862">Zinc</keyword>
<evidence type="ECO:0000259" key="7">
    <source>
        <dbReference type="SMART" id="SM01007"/>
    </source>
</evidence>
<evidence type="ECO:0000256" key="5">
    <source>
        <dbReference type="ARBA" id="ARBA00023167"/>
    </source>
</evidence>
<proteinExistence type="inferred from homology"/>
<evidence type="ECO:0000256" key="6">
    <source>
        <dbReference type="ARBA" id="ARBA00023239"/>
    </source>
</evidence>
<dbReference type="Gene3D" id="3.40.225.10">
    <property type="entry name" value="Class II aldolase/adducin N-terminal domain"/>
    <property type="match status" value="1"/>
</dbReference>
<sequence>MRVKDKIYISPSGVLKERIQREDLFVLNLEGEELDVPPPYKKLHRSSCTPNFLNAYTLRKAGSVMHIHSRNAVLATLLYPGSEIRLTHLQMIKGIHNPTTGVNFNYDHEIVIPVIENTREEVGLKVPMAEAMINYPEASAILVRRHGIYVWGDTWKQTKVMLECFEHLLDLAVHMKMAGLNPSEAP</sequence>
<dbReference type="PANTHER" id="PTHR10640">
    <property type="entry name" value="METHYLTHIORIBULOSE-1-PHOSPHATE DEHYDRATASE"/>
    <property type="match status" value="1"/>
</dbReference>
<evidence type="ECO:0000256" key="3">
    <source>
        <dbReference type="ARBA" id="ARBA00022723"/>
    </source>
</evidence>
<keyword evidence="5" id="KW-0486">Methionine biosynthesis</keyword>
<dbReference type="NCBIfam" id="TIGR03328">
    <property type="entry name" value="salvage_mtnB"/>
    <property type="match status" value="1"/>
</dbReference>
<gene>
    <name evidence="9" type="primary">LOC106807600</name>
</gene>
<keyword evidence="2" id="KW-0028">Amino-acid biosynthesis</keyword>
<organism evidence="8 9">
    <name type="scientific">Priapulus caudatus</name>
    <name type="common">Priapulid worm</name>
    <dbReference type="NCBI Taxonomy" id="37621"/>
    <lineage>
        <taxon>Eukaryota</taxon>
        <taxon>Metazoa</taxon>
        <taxon>Ecdysozoa</taxon>
        <taxon>Scalidophora</taxon>
        <taxon>Priapulida</taxon>
        <taxon>Priapulimorpha</taxon>
        <taxon>Priapulimorphida</taxon>
        <taxon>Priapulidae</taxon>
        <taxon>Priapulus</taxon>
    </lineage>
</organism>
<evidence type="ECO:0000256" key="2">
    <source>
        <dbReference type="ARBA" id="ARBA00022605"/>
    </source>
</evidence>
<dbReference type="PANTHER" id="PTHR10640:SF7">
    <property type="entry name" value="METHYLTHIORIBULOSE-1-PHOSPHATE DEHYDRATASE"/>
    <property type="match status" value="1"/>
</dbReference>
<dbReference type="Proteomes" id="UP000695022">
    <property type="component" value="Unplaced"/>
</dbReference>
<feature type="domain" description="Class II aldolase/adducin N-terminal" evidence="7">
    <location>
        <begin position="1"/>
        <end position="173"/>
    </location>
</feature>
<protein>
    <submittedName>
        <fullName evidence="9">Methylthioribulose-1-phosphate dehydratase-like</fullName>
    </submittedName>
</protein>
<accession>A0ABM1DZW0</accession>
<dbReference type="SUPFAM" id="SSF53639">
    <property type="entry name" value="AraD/HMP-PK domain-like"/>
    <property type="match status" value="1"/>
</dbReference>
<dbReference type="InterPro" id="IPR017714">
    <property type="entry name" value="MethylthioRu-1-P_deHdtase_MtnB"/>
</dbReference>